<comment type="similarity">
    <text evidence="1">Belongs to the glycosyl hydrolase 2 family.</text>
</comment>
<evidence type="ECO:0000256" key="1">
    <source>
        <dbReference type="ARBA" id="ARBA00007401"/>
    </source>
</evidence>
<sequence>MRIMKINQGWDFGLGPVDLGNRLRGIWGDRKVNLPHDYMVESDVYADAPSGGASGYYNAGVAHYAREIEIPAGWKDDRVFLRFDGAMMNATIEVNGNLACLQHYGYAPFETDITRLVYPGQQNRVVITVNPSMQPNSRWFSGAGLFRGVELVHMPKLHIAFGGLAGYTKKIEYKADGTPETAYLQVSAEIKNEYAESRLAEVTFALIDEKTSETVKTSKTLTQIQPLSIGTAYMTLTVDEPKLWDAEHPNLYRLQAAVKDAGTFKTHIFPNDHSTEDIECVLFGIRTIEADVKHGLRINGKEVKLRGGCLHHDNGPIGVVTVYDAEARKVKKLKDVGFNAIRTTHNPPSSALIEACDRLGMYVFDEAFDAWGMGKQPGDYNQYFATDWEKDLTAFVKRDRCHPCVTIWSTGNEITERGGLNDGYVWATRLAETVRALDPSRPISNGICSFWNGLDDFIMAEQMKKRMESLSGGLQNADIGGKKDLLWEQYTEGFANGLDVVGYNYLEGKYEQDHEKFPERVILGSENYPKEIGMHWPMIEKTPWIIGDFTWTAWDYIGEAGIGKATFYEPGDPNIGNPWGAPSPFPWRTANDADFDVTGQIRPQGVYRRIVWGSRETGLFSYDPAVIGKVETLSSWGFPGVWQRWNWQGQEGKPVDIAVFSSAEEVELFMNGVSIGRKKAGEALIHDMPLTFLFRAEYQPGAVEAVSYTNGKEVSRTRLATTGKPAAIRLTAETEAMTADGVSLCYVNAELIDQDGNVVPDADALLKAEVTGAAELLGFGSGNPITDENYSKGRFTSYQGKALAVLRAGCEAGEARLTVSADGLGKAEICLQVK</sequence>
<dbReference type="Pfam" id="PF02836">
    <property type="entry name" value="Glyco_hydro_2_C"/>
    <property type="match status" value="1"/>
</dbReference>
<dbReference type="SUPFAM" id="SSF49785">
    <property type="entry name" value="Galactose-binding domain-like"/>
    <property type="match status" value="1"/>
</dbReference>
<dbReference type="PANTHER" id="PTHR42732:SF1">
    <property type="entry name" value="BETA-MANNOSIDASE"/>
    <property type="match status" value="1"/>
</dbReference>
<dbReference type="InterPro" id="IPR008964">
    <property type="entry name" value="Invasin/intimin_cell_adhesion"/>
</dbReference>
<evidence type="ECO:0000256" key="3">
    <source>
        <dbReference type="ARBA" id="ARBA00023295"/>
    </source>
</evidence>
<evidence type="ECO:0000259" key="6">
    <source>
        <dbReference type="Pfam" id="PF02837"/>
    </source>
</evidence>
<dbReference type="InterPro" id="IPR017853">
    <property type="entry name" value="GH"/>
</dbReference>
<feature type="domain" description="Glycosyl hydrolases family 2 sugar binding" evidence="6">
    <location>
        <begin position="59"/>
        <end position="155"/>
    </location>
</feature>
<dbReference type="Pfam" id="PF16355">
    <property type="entry name" value="DUF4982"/>
    <property type="match status" value="1"/>
</dbReference>
<feature type="domain" description="DUF4982" evidence="7">
    <location>
        <begin position="652"/>
        <end position="714"/>
    </location>
</feature>
<evidence type="ECO:0000313" key="9">
    <source>
        <dbReference type="EMBL" id="AHF23795.1"/>
    </source>
</evidence>
<dbReference type="SUPFAM" id="SSF49373">
    <property type="entry name" value="Invasin/intimin cell-adhesion fragments"/>
    <property type="match status" value="1"/>
</dbReference>
<keyword evidence="3" id="KW-0326">Glycosidase</keyword>
<dbReference type="SUPFAM" id="SSF49303">
    <property type="entry name" value="beta-Galactosidase/glucuronidase domain"/>
    <property type="match status" value="1"/>
</dbReference>
<accession>W0FLE5</accession>
<keyword evidence="2" id="KW-0378">Hydrolase</keyword>
<evidence type="ECO:0000259" key="5">
    <source>
        <dbReference type="Pfam" id="PF02836"/>
    </source>
</evidence>
<dbReference type="InterPro" id="IPR006104">
    <property type="entry name" value="Glyco_hydro_2_N"/>
</dbReference>
<dbReference type="InterPro" id="IPR036156">
    <property type="entry name" value="Beta-gal/glucu_dom_sf"/>
</dbReference>
<feature type="domain" description="Glycoside hydrolase family 2 catalytic" evidence="5">
    <location>
        <begin position="296"/>
        <end position="468"/>
    </location>
</feature>
<dbReference type="PRINTS" id="PR00132">
    <property type="entry name" value="GLHYDRLASE2"/>
</dbReference>
<dbReference type="Gene3D" id="2.60.120.260">
    <property type="entry name" value="Galactose-binding domain-like"/>
    <property type="match status" value="1"/>
</dbReference>
<evidence type="ECO:0000256" key="2">
    <source>
        <dbReference type="ARBA" id="ARBA00022801"/>
    </source>
</evidence>
<dbReference type="Gene3D" id="3.20.20.80">
    <property type="entry name" value="Glycosidases"/>
    <property type="match status" value="1"/>
</dbReference>
<name>W0FLE5_9BACT</name>
<dbReference type="InterPro" id="IPR040605">
    <property type="entry name" value="Glyco_hydro2_dom5"/>
</dbReference>
<dbReference type="GO" id="GO:0005975">
    <property type="term" value="P:carbohydrate metabolic process"/>
    <property type="evidence" value="ECO:0007669"/>
    <property type="project" value="InterPro"/>
</dbReference>
<evidence type="ECO:0000259" key="4">
    <source>
        <dbReference type="Pfam" id="PF00703"/>
    </source>
</evidence>
<dbReference type="Gene3D" id="2.60.40.10">
    <property type="entry name" value="Immunoglobulins"/>
    <property type="match status" value="3"/>
</dbReference>
<dbReference type="Pfam" id="PF00703">
    <property type="entry name" value="Glyco_hydro_2"/>
    <property type="match status" value="1"/>
</dbReference>
<dbReference type="InterPro" id="IPR006101">
    <property type="entry name" value="Glyco_hydro_2"/>
</dbReference>
<dbReference type="PANTHER" id="PTHR42732">
    <property type="entry name" value="BETA-GALACTOSIDASE"/>
    <property type="match status" value="1"/>
</dbReference>
<protein>
    <submittedName>
        <fullName evidence="9">Beta-galactosidase Bga2B</fullName>
    </submittedName>
</protein>
<dbReference type="GO" id="GO:0004553">
    <property type="term" value="F:hydrolase activity, hydrolyzing O-glycosyl compounds"/>
    <property type="evidence" value="ECO:0007669"/>
    <property type="project" value="InterPro"/>
</dbReference>
<evidence type="ECO:0000259" key="8">
    <source>
        <dbReference type="Pfam" id="PF18565"/>
    </source>
</evidence>
<dbReference type="Pfam" id="PF02837">
    <property type="entry name" value="Glyco_hydro_2_N"/>
    <property type="match status" value="1"/>
</dbReference>
<dbReference type="InterPro" id="IPR032311">
    <property type="entry name" value="DUF4982"/>
</dbReference>
<feature type="domain" description="Glycoside hydrolase family 2 immunoglobulin-like beta-sandwich" evidence="4">
    <location>
        <begin position="171"/>
        <end position="264"/>
    </location>
</feature>
<dbReference type="SUPFAM" id="SSF51445">
    <property type="entry name" value="(Trans)glycosidases"/>
    <property type="match status" value="1"/>
</dbReference>
<dbReference type="InterPro" id="IPR008979">
    <property type="entry name" value="Galactose-bd-like_sf"/>
</dbReference>
<dbReference type="InterPro" id="IPR013783">
    <property type="entry name" value="Ig-like_fold"/>
</dbReference>
<dbReference type="EMBL" id="KC246775">
    <property type="protein sequence ID" value="AHF23795.1"/>
    <property type="molecule type" value="Genomic_DNA"/>
</dbReference>
<dbReference type="InterPro" id="IPR006103">
    <property type="entry name" value="Glyco_hydro_2_cat"/>
</dbReference>
<dbReference type="InterPro" id="IPR051913">
    <property type="entry name" value="GH2_Domain-Containing"/>
</dbReference>
<dbReference type="Pfam" id="PF18565">
    <property type="entry name" value="Glyco_hydro2_C5"/>
    <property type="match status" value="1"/>
</dbReference>
<organism evidence="9">
    <name type="scientific">uncultured bacterium Contig140</name>
    <dbReference type="NCBI Taxonomy" id="1393424"/>
    <lineage>
        <taxon>Bacteria</taxon>
        <taxon>environmental samples</taxon>
    </lineage>
</organism>
<proteinExistence type="inferred from homology"/>
<dbReference type="AlphaFoldDB" id="W0FLE5"/>
<feature type="domain" description="Glycoside hydrolase family 2" evidence="8">
    <location>
        <begin position="728"/>
        <end position="829"/>
    </location>
</feature>
<dbReference type="InterPro" id="IPR006102">
    <property type="entry name" value="Ig-like_GH2"/>
</dbReference>
<evidence type="ECO:0000259" key="7">
    <source>
        <dbReference type="Pfam" id="PF16355"/>
    </source>
</evidence>
<reference evidence="9" key="1">
    <citation type="journal article" date="2013" name="PLoS ONE">
        <title>Metagenomic insights into the carbohydrate-active enzymes carried by the microorganisms adhering to solid digesta in the rumen of cows.</title>
        <authorList>
            <person name="Wang L."/>
            <person name="Hatem A."/>
            <person name="Catalyurek U.V."/>
            <person name="Morrison M."/>
            <person name="Yu Z."/>
        </authorList>
    </citation>
    <scope>NUCLEOTIDE SEQUENCE</scope>
</reference>